<dbReference type="Proteomes" id="UP001500975">
    <property type="component" value="Unassembled WGS sequence"/>
</dbReference>
<gene>
    <name evidence="1" type="ORF">GCM10023165_52210</name>
</gene>
<proteinExistence type="predicted"/>
<dbReference type="Pfam" id="PF12244">
    <property type="entry name" value="DUF3606"/>
    <property type="match status" value="1"/>
</dbReference>
<sequence length="78" mass="8601">MKKPSLIADAPPGAALPERIDISTDRALDNWCRRWDVTHDQLREAVRAVGSRASDIEWHLKAGRRTPLASIRKAGASA</sequence>
<accession>A0ABP8IFI3</accession>
<evidence type="ECO:0000313" key="1">
    <source>
        <dbReference type="EMBL" id="GAA4357850.1"/>
    </source>
</evidence>
<dbReference type="EMBL" id="BAABGJ010000081">
    <property type="protein sequence ID" value="GAA4357850.1"/>
    <property type="molecule type" value="Genomic_DNA"/>
</dbReference>
<organism evidence="1 2">
    <name type="scientific">Variovorax defluvii</name>
    <dbReference type="NCBI Taxonomy" id="913761"/>
    <lineage>
        <taxon>Bacteria</taxon>
        <taxon>Pseudomonadati</taxon>
        <taxon>Pseudomonadota</taxon>
        <taxon>Betaproteobacteria</taxon>
        <taxon>Burkholderiales</taxon>
        <taxon>Comamonadaceae</taxon>
        <taxon>Variovorax</taxon>
    </lineage>
</organism>
<evidence type="ECO:0008006" key="3">
    <source>
        <dbReference type="Google" id="ProtNLM"/>
    </source>
</evidence>
<reference evidence="2" key="1">
    <citation type="journal article" date="2019" name="Int. J. Syst. Evol. Microbiol.">
        <title>The Global Catalogue of Microorganisms (GCM) 10K type strain sequencing project: providing services to taxonomists for standard genome sequencing and annotation.</title>
        <authorList>
            <consortium name="The Broad Institute Genomics Platform"/>
            <consortium name="The Broad Institute Genome Sequencing Center for Infectious Disease"/>
            <person name="Wu L."/>
            <person name="Ma J."/>
        </authorList>
    </citation>
    <scope>NUCLEOTIDE SEQUENCE [LARGE SCALE GENOMIC DNA]</scope>
    <source>
        <strain evidence="2">JCM 17804</strain>
    </source>
</reference>
<dbReference type="RefSeq" id="WP_345541673.1">
    <property type="nucleotide sequence ID" value="NZ_BAABGJ010000081.1"/>
</dbReference>
<dbReference type="InterPro" id="IPR022037">
    <property type="entry name" value="DUF3606"/>
</dbReference>
<protein>
    <recommendedName>
        <fullName evidence="3">DUF3606 domain-containing protein</fullName>
    </recommendedName>
</protein>
<evidence type="ECO:0000313" key="2">
    <source>
        <dbReference type="Proteomes" id="UP001500975"/>
    </source>
</evidence>
<keyword evidence="2" id="KW-1185">Reference proteome</keyword>
<name>A0ABP8IFI3_9BURK</name>
<comment type="caution">
    <text evidence="1">The sequence shown here is derived from an EMBL/GenBank/DDBJ whole genome shotgun (WGS) entry which is preliminary data.</text>
</comment>